<protein>
    <submittedName>
        <fullName evidence="2">Uncharacterized protein DUF1048</fullName>
    </submittedName>
</protein>
<reference evidence="2 3" key="1">
    <citation type="submission" date="2019-03" db="EMBL/GenBank/DDBJ databases">
        <title>Genomic Encyclopedia of Type Strains, Phase IV (KMG-IV): sequencing the most valuable type-strain genomes for metagenomic binning, comparative biology and taxonomic classification.</title>
        <authorList>
            <person name="Goeker M."/>
        </authorList>
    </citation>
    <scope>NUCLEOTIDE SEQUENCE [LARGE SCALE GENOMIC DNA]</scope>
    <source>
        <strain evidence="2 3">DSM 29489</strain>
    </source>
</reference>
<organism evidence="2 3">
    <name type="scientific">Muricomes intestini</name>
    <dbReference type="NCBI Taxonomy" id="1796634"/>
    <lineage>
        <taxon>Bacteria</taxon>
        <taxon>Bacillati</taxon>
        <taxon>Bacillota</taxon>
        <taxon>Clostridia</taxon>
        <taxon>Lachnospirales</taxon>
        <taxon>Lachnospiraceae</taxon>
        <taxon>Muricomes</taxon>
    </lineage>
</organism>
<dbReference type="RefSeq" id="WP_330571851.1">
    <property type="nucleotide sequence ID" value="NZ_SLZZ01000002.1"/>
</dbReference>
<accession>A0A4R3KGQ0</accession>
<sequence>MSMSDYFNIKKNAQRQKRIPGNDDESKGSAEGKSVLDITGEDVAAFCDELLRNAKTYACLASFGTLMM</sequence>
<keyword evidence="3" id="KW-1185">Reference proteome</keyword>
<comment type="caution">
    <text evidence="2">The sequence shown here is derived from an EMBL/GenBank/DDBJ whole genome shotgun (WGS) entry which is preliminary data.</text>
</comment>
<evidence type="ECO:0000256" key="1">
    <source>
        <dbReference type="SAM" id="MobiDB-lite"/>
    </source>
</evidence>
<evidence type="ECO:0000313" key="3">
    <source>
        <dbReference type="Proteomes" id="UP000295726"/>
    </source>
</evidence>
<feature type="region of interest" description="Disordered" evidence="1">
    <location>
        <begin position="1"/>
        <end position="33"/>
    </location>
</feature>
<evidence type="ECO:0000313" key="2">
    <source>
        <dbReference type="EMBL" id="TCS82293.1"/>
    </source>
</evidence>
<dbReference type="Gene3D" id="1.10.1900.10">
    <property type="entry name" value="c-terminal domain of poly(a) binding protein"/>
    <property type="match status" value="1"/>
</dbReference>
<proteinExistence type="predicted"/>
<dbReference type="Pfam" id="PF06304">
    <property type="entry name" value="DUF1048"/>
    <property type="match status" value="1"/>
</dbReference>
<dbReference type="InterPro" id="IPR008316">
    <property type="entry name" value="UCP029876"/>
</dbReference>
<dbReference type="Proteomes" id="UP000295726">
    <property type="component" value="Unassembled WGS sequence"/>
</dbReference>
<dbReference type="SUPFAM" id="SSF158560">
    <property type="entry name" value="BH3980-like"/>
    <property type="match status" value="1"/>
</dbReference>
<feature type="compositionally biased region" description="Basic and acidic residues" evidence="1">
    <location>
        <begin position="20"/>
        <end position="30"/>
    </location>
</feature>
<name>A0A4R3KGQ0_9FIRM</name>
<dbReference type="EMBL" id="SLZZ01000002">
    <property type="protein sequence ID" value="TCS82293.1"/>
    <property type="molecule type" value="Genomic_DNA"/>
</dbReference>
<dbReference type="AlphaFoldDB" id="A0A4R3KGQ0"/>
<gene>
    <name evidence="2" type="ORF">EDD59_102161</name>
</gene>